<evidence type="ECO:0000256" key="2">
    <source>
        <dbReference type="ARBA" id="ARBA00004477"/>
    </source>
</evidence>
<feature type="chain" id="PRO_5004569821" evidence="10">
    <location>
        <begin position="24"/>
        <end position="350"/>
    </location>
</feature>
<dbReference type="eggNOG" id="ENOG502S21F">
    <property type="taxonomic scope" value="Eukaryota"/>
</dbReference>
<dbReference type="GeneID" id="19950838"/>
<keyword evidence="4 9" id="KW-0812">Transmembrane</keyword>
<evidence type="ECO:0000256" key="5">
    <source>
        <dbReference type="ARBA" id="ARBA00022729"/>
    </source>
</evidence>
<dbReference type="STRING" id="1156394.T0Q3F1"/>
<feature type="transmembrane region" description="Helical" evidence="9">
    <location>
        <begin position="319"/>
        <end position="340"/>
    </location>
</feature>
<comment type="similarity">
    <text evidence="3">Belongs to the OST3/OST6 family.</text>
</comment>
<evidence type="ECO:0000256" key="7">
    <source>
        <dbReference type="ARBA" id="ARBA00022989"/>
    </source>
</evidence>
<dbReference type="Pfam" id="PF04756">
    <property type="entry name" value="OST3_OST6"/>
    <property type="match status" value="1"/>
</dbReference>
<dbReference type="EMBL" id="JH767164">
    <property type="protein sequence ID" value="EQC32364.1"/>
    <property type="molecule type" value="Genomic_DNA"/>
</dbReference>
<evidence type="ECO:0000256" key="9">
    <source>
        <dbReference type="SAM" id="Phobius"/>
    </source>
</evidence>
<dbReference type="PANTHER" id="PTHR12692">
    <property type="entry name" value="DOLICHYL-DIPHOSPHOOLIGOSACCHARIDE--PROTEIN GLYCOSYLTRANSFERASE-RELATED"/>
    <property type="match status" value="1"/>
</dbReference>
<keyword evidence="5 10" id="KW-0732">Signal</keyword>
<name>T0Q3F1_SAPDV</name>
<dbReference type="Proteomes" id="UP000030762">
    <property type="component" value="Unassembled WGS sequence"/>
</dbReference>
<keyword evidence="8 9" id="KW-0472">Membrane</keyword>
<evidence type="ECO:0000313" key="11">
    <source>
        <dbReference type="EMBL" id="EQC32364.1"/>
    </source>
</evidence>
<feature type="transmembrane region" description="Helical" evidence="9">
    <location>
        <begin position="288"/>
        <end position="312"/>
    </location>
</feature>
<organism evidence="11 12">
    <name type="scientific">Saprolegnia diclina (strain VS20)</name>
    <dbReference type="NCBI Taxonomy" id="1156394"/>
    <lineage>
        <taxon>Eukaryota</taxon>
        <taxon>Sar</taxon>
        <taxon>Stramenopiles</taxon>
        <taxon>Oomycota</taxon>
        <taxon>Saprolegniomycetes</taxon>
        <taxon>Saprolegniales</taxon>
        <taxon>Saprolegniaceae</taxon>
        <taxon>Saprolegnia</taxon>
    </lineage>
</organism>
<dbReference type="PANTHER" id="PTHR12692:SF0">
    <property type="entry name" value="GH11935P"/>
    <property type="match status" value="1"/>
</dbReference>
<evidence type="ECO:0000256" key="4">
    <source>
        <dbReference type="ARBA" id="ARBA00022692"/>
    </source>
</evidence>
<comment type="subcellular location">
    <subcellularLocation>
        <location evidence="2">Endoplasmic reticulum membrane</location>
        <topology evidence="2">Multi-pass membrane protein</topology>
    </subcellularLocation>
</comment>
<dbReference type="VEuPathDB" id="FungiDB:SDRG_10111"/>
<keyword evidence="7 9" id="KW-1133">Transmembrane helix</keyword>
<feature type="signal peptide" evidence="10">
    <location>
        <begin position="1"/>
        <end position="23"/>
    </location>
</feature>
<evidence type="ECO:0000256" key="6">
    <source>
        <dbReference type="ARBA" id="ARBA00022824"/>
    </source>
</evidence>
<reference evidence="11 12" key="1">
    <citation type="submission" date="2012-04" db="EMBL/GenBank/DDBJ databases">
        <title>The Genome Sequence of Saprolegnia declina VS20.</title>
        <authorList>
            <consortium name="The Broad Institute Genome Sequencing Platform"/>
            <person name="Russ C."/>
            <person name="Nusbaum C."/>
            <person name="Tyler B."/>
            <person name="van West P."/>
            <person name="Dieguez-Uribeondo J."/>
            <person name="de Bruijn I."/>
            <person name="Tripathy S."/>
            <person name="Jiang R."/>
            <person name="Young S.K."/>
            <person name="Zeng Q."/>
            <person name="Gargeya S."/>
            <person name="Fitzgerald M."/>
            <person name="Haas B."/>
            <person name="Abouelleil A."/>
            <person name="Alvarado L."/>
            <person name="Arachchi H.M."/>
            <person name="Berlin A."/>
            <person name="Chapman S.B."/>
            <person name="Goldberg J."/>
            <person name="Griggs A."/>
            <person name="Gujja S."/>
            <person name="Hansen M."/>
            <person name="Howarth C."/>
            <person name="Imamovic A."/>
            <person name="Larimer J."/>
            <person name="McCowen C."/>
            <person name="Montmayeur A."/>
            <person name="Murphy C."/>
            <person name="Neiman D."/>
            <person name="Pearson M."/>
            <person name="Priest M."/>
            <person name="Roberts A."/>
            <person name="Saif S."/>
            <person name="Shea T."/>
            <person name="Sisk P."/>
            <person name="Sykes S."/>
            <person name="Wortman J."/>
            <person name="Nusbaum C."/>
            <person name="Birren B."/>
        </authorList>
    </citation>
    <scope>NUCLEOTIDE SEQUENCE [LARGE SCALE GENOMIC DNA]</scope>
    <source>
        <strain evidence="11 12">VS20</strain>
    </source>
</reference>
<feature type="transmembrane region" description="Helical" evidence="9">
    <location>
        <begin position="240"/>
        <end position="268"/>
    </location>
</feature>
<evidence type="ECO:0000256" key="8">
    <source>
        <dbReference type="ARBA" id="ARBA00023136"/>
    </source>
</evidence>
<evidence type="ECO:0000313" key="12">
    <source>
        <dbReference type="Proteomes" id="UP000030762"/>
    </source>
</evidence>
<dbReference type="GO" id="GO:0018279">
    <property type="term" value="P:protein N-linked glycosylation via asparagine"/>
    <property type="evidence" value="ECO:0007669"/>
    <property type="project" value="TreeGrafter"/>
</dbReference>
<protein>
    <submittedName>
        <fullName evidence="11">Uncharacterized protein</fullName>
    </submittedName>
</protein>
<feature type="transmembrane region" description="Helical" evidence="9">
    <location>
        <begin position="202"/>
        <end position="220"/>
    </location>
</feature>
<dbReference type="GO" id="GO:0008250">
    <property type="term" value="C:oligosaccharyltransferase complex"/>
    <property type="evidence" value="ECO:0007669"/>
    <property type="project" value="TreeGrafter"/>
</dbReference>
<comment type="function">
    <text evidence="1">Subunit of the oligosaccharyl transferase (OST) complex that catalyzes the initial transfer of a defined glycan (Glc(3)Man(9)GlcNAc(2) in eukaryotes) from the lipid carrier dolichol-pyrophosphate to an asparagine residue within an Asn-X-Ser/Thr consensus motif in nascent polypeptide chains, the first step in protein N-glycosylation. N-glycosylation occurs cotranslationally and the complex associates with the Sec61 complex at the channel-forming translocon complex that mediates protein translocation across the endoplasmic reticulum (ER). All subunits are required for a maximal enzyme activity.</text>
</comment>
<dbReference type="OMA" id="EPNARYG"/>
<sequence length="350" mass="39112">MAGFLRPLMVALLALAVACMAFGQETLHEVDFLEDYFYVEDIDVGVQTAPVPEGLPAGRIELDHDHLQPYMDLIVSAKRTRHVLVFLSTSHEARDSFSRAVRALQHRDEVDMYFFAVPLVASDDAFEITFKDAHKLSSIPDDGLHILATFEPNARYGLQIGRENARLVDPSVLTPSTWTEKLSGMVQEMLAPPVVVKPSDSSLSSLFVYGALAYLVFVLLPRMYANRASILPVVTSRSTWFLVCAFVMYLSLSGTFFTIIHGSPLFYFNSNGFSLMHPSSQRQFALEGWTLGGMPLAVSLVLVAVSEAMPFILGPDNRFHAATVLLLAFALLCFFEHVLFTTKNRWYRLF</sequence>
<evidence type="ECO:0000256" key="1">
    <source>
        <dbReference type="ARBA" id="ARBA00002791"/>
    </source>
</evidence>
<dbReference type="PROSITE" id="PS51257">
    <property type="entry name" value="PROKAR_LIPOPROTEIN"/>
    <property type="match status" value="1"/>
</dbReference>
<keyword evidence="12" id="KW-1185">Reference proteome</keyword>
<accession>T0Q3F1</accession>
<dbReference type="InParanoid" id="T0Q3F1"/>
<gene>
    <name evidence="11" type="ORF">SDRG_10111</name>
</gene>
<dbReference type="InterPro" id="IPR021149">
    <property type="entry name" value="OligosaccharylTrfase_OST3/OST6"/>
</dbReference>
<evidence type="ECO:0000256" key="10">
    <source>
        <dbReference type="SAM" id="SignalP"/>
    </source>
</evidence>
<proteinExistence type="inferred from homology"/>
<dbReference type="RefSeq" id="XP_008614305.1">
    <property type="nucleotide sequence ID" value="XM_008616083.1"/>
</dbReference>
<dbReference type="AlphaFoldDB" id="T0Q3F1"/>
<keyword evidence="6" id="KW-0256">Endoplasmic reticulum</keyword>
<dbReference type="OrthoDB" id="61749at2759"/>
<evidence type="ECO:0000256" key="3">
    <source>
        <dbReference type="ARBA" id="ARBA00009561"/>
    </source>
</evidence>